<gene>
    <name evidence="2" type="ORF">SFMTTN_2955</name>
</gene>
<evidence type="ECO:0000256" key="1">
    <source>
        <dbReference type="SAM" id="MobiDB-lite"/>
    </source>
</evidence>
<dbReference type="AlphaFoldDB" id="A0A401K063"/>
<dbReference type="InterPro" id="IPR021327">
    <property type="entry name" value="DUF2934"/>
</dbReference>
<evidence type="ECO:0008006" key="4">
    <source>
        <dbReference type="Google" id="ProtNLM"/>
    </source>
</evidence>
<keyword evidence="3" id="KW-1185">Reference proteome</keyword>
<name>A0A401K063_9PROT</name>
<feature type="region of interest" description="Disordered" evidence="1">
    <location>
        <begin position="1"/>
        <end position="42"/>
    </location>
</feature>
<comment type="caution">
    <text evidence="2">The sequence shown here is derived from an EMBL/GenBank/DDBJ whole genome shotgun (WGS) entry which is preliminary data.</text>
</comment>
<feature type="compositionally biased region" description="Low complexity" evidence="1">
    <location>
        <begin position="11"/>
        <end position="20"/>
    </location>
</feature>
<evidence type="ECO:0000313" key="3">
    <source>
        <dbReference type="Proteomes" id="UP000286806"/>
    </source>
</evidence>
<protein>
    <recommendedName>
        <fullName evidence="4">DUF2934 domain-containing protein</fullName>
    </recommendedName>
</protein>
<organism evidence="2 3">
    <name type="scientific">Sulfuriferula multivorans</name>
    <dbReference type="NCBI Taxonomy" id="1559896"/>
    <lineage>
        <taxon>Bacteria</taxon>
        <taxon>Pseudomonadati</taxon>
        <taxon>Pseudomonadota</taxon>
        <taxon>Betaproteobacteria</taxon>
        <taxon>Nitrosomonadales</taxon>
        <taxon>Sulfuricellaceae</taxon>
        <taxon>Sulfuriferula</taxon>
    </lineage>
</organism>
<dbReference type="RefSeq" id="WP_223247867.1">
    <property type="nucleotide sequence ID" value="NZ_BGOW01000036.1"/>
</dbReference>
<proteinExistence type="predicted"/>
<feature type="compositionally biased region" description="Low complexity" evidence="1">
    <location>
        <begin position="30"/>
        <end position="42"/>
    </location>
</feature>
<dbReference type="Proteomes" id="UP000286806">
    <property type="component" value="Unassembled WGS sequence"/>
</dbReference>
<dbReference type="Pfam" id="PF11154">
    <property type="entry name" value="DUF2934"/>
    <property type="match status" value="1"/>
</dbReference>
<sequence>MAESKEKTKASGKTASTAAETKVKAKTKTAKPATGKSAAKAVVAAEPKVTKAKMAAPVEKAPAAKRSVKAPMLPINPEQRYRMIAEAAYYIAERRSFAPGDPTADWAQAEMQIVALLKK</sequence>
<reference evidence="2 3" key="1">
    <citation type="journal article" date="2019" name="Front. Microbiol.">
        <title>Genomes of Neutrophilic Sulfur-Oxidizing Chemolithoautotrophs Representing 9 Proteobacterial Species From 8 Genera.</title>
        <authorList>
            <person name="Watanabe T."/>
            <person name="Kojima H."/>
            <person name="Umezawa K."/>
            <person name="Hori C."/>
            <person name="Takasuka T.E."/>
            <person name="Kato Y."/>
            <person name="Fukui M."/>
        </authorList>
    </citation>
    <scope>NUCLEOTIDE SEQUENCE [LARGE SCALE GENOMIC DNA]</scope>
    <source>
        <strain evidence="2 3">TTN</strain>
    </source>
</reference>
<accession>A0A401K063</accession>
<dbReference type="EMBL" id="BGOW01000036">
    <property type="protein sequence ID" value="GCB02136.1"/>
    <property type="molecule type" value="Genomic_DNA"/>
</dbReference>
<evidence type="ECO:0000313" key="2">
    <source>
        <dbReference type="EMBL" id="GCB02136.1"/>
    </source>
</evidence>